<feature type="compositionally biased region" description="Low complexity" evidence="7">
    <location>
        <begin position="686"/>
        <end position="697"/>
    </location>
</feature>
<evidence type="ECO:0000256" key="6">
    <source>
        <dbReference type="RuleBase" id="RU361156"/>
    </source>
</evidence>
<keyword evidence="4 6" id="KW-0378">Hydrolase</keyword>
<dbReference type="PROSITE" id="PS00560">
    <property type="entry name" value="CARBOXYPEPT_SER_HIS"/>
    <property type="match status" value="1"/>
</dbReference>
<dbReference type="InterPro" id="IPR001563">
    <property type="entry name" value="Peptidase_S10"/>
</dbReference>
<dbReference type="EMBL" id="ML986654">
    <property type="protein sequence ID" value="KAF2261604.1"/>
    <property type="molecule type" value="Genomic_DNA"/>
</dbReference>
<gene>
    <name evidence="9" type="ORF">CC78DRAFT_583533</name>
</gene>
<keyword evidence="8" id="KW-1133">Transmembrane helix</keyword>
<evidence type="ECO:0000313" key="9">
    <source>
        <dbReference type="EMBL" id="KAF2261604.1"/>
    </source>
</evidence>
<dbReference type="InterPro" id="IPR029058">
    <property type="entry name" value="AB_hydrolase_fold"/>
</dbReference>
<dbReference type="Gene3D" id="3.40.50.1820">
    <property type="entry name" value="alpha/beta hydrolase"/>
    <property type="match status" value="1"/>
</dbReference>
<evidence type="ECO:0000256" key="7">
    <source>
        <dbReference type="SAM" id="MobiDB-lite"/>
    </source>
</evidence>
<sequence length="739" mass="79902">MVIVPTPTRFTRVTRTTLLTYQLQLLPLIFVSSFGLVLFASAEQFPPPVTYDTVLNSPINPNITISYRTPDPGTCTTAFSKQKQYSGYVHLPPLTLEPYQQNYSINTFFWFFEAREDPETAPLTIWLNGGPGSSSMIGLFREAGPCEVVQLQDGSYGTQASMWGWDRSSNLLFIDQPTQTGFSYDEVVNASVNIVNGAKSDPAPLSPGSAPWATLNGTFSSGDAVNTQNTSRIAASASWHFLQGFLAAFPQYNPGKHPNSTETEPAGVNLFAESYGGQYGPTFAEFFETQNARRLSGDLPRNSTLEIKLASLGIINGLVDELIQAPSFPMFAYNNTYGIRVIDQTTQLNALSDFNAPGGCKELINQCRDKMKTEDPLGEGDDPDTNEACFNALRSCNSLFIGLLDGSGRNVYDIRVHNPSSFPSYAYLEYLNTDSVLRSIGAIVNFTESSLDVWGQFAQTGDEIRGTQLESLANLLDLGVRIALIYGDADYICNWYGGEAISLALADLLPGYATAFPDAGYADIVANSSYVGGQVRQFGNLSFSRIYDAGHTVPSYQPETAFTVFTRIILGKGIGLGRDVDLSTFATEGSANSTHTNEVPDEPESTCWVRAATDTCNVDQYKAMKMGQGIVKNGVWYAEESDYVPPTSSVAAGKPGSLPTNGPTPTLQDGSPNTQTSSIPLTGVYTATGTPTPSSAASSLRFRVRAKRFQIFDNYNGGFEMPNLGAILPVAVVGCVLGL</sequence>
<keyword evidence="3 6" id="KW-0645">Protease</keyword>
<keyword evidence="10" id="KW-1185">Reference proteome</keyword>
<evidence type="ECO:0000256" key="4">
    <source>
        <dbReference type="ARBA" id="ARBA00022801"/>
    </source>
</evidence>
<accession>A0A9P4K8U9</accession>
<comment type="caution">
    <text evidence="9">The sequence shown here is derived from an EMBL/GenBank/DDBJ whole genome shotgun (WGS) entry which is preliminary data.</text>
</comment>
<dbReference type="PANTHER" id="PTHR11802">
    <property type="entry name" value="SERINE PROTEASE FAMILY S10 SERINE CARBOXYPEPTIDASE"/>
    <property type="match status" value="1"/>
</dbReference>
<evidence type="ECO:0000256" key="8">
    <source>
        <dbReference type="SAM" id="Phobius"/>
    </source>
</evidence>
<dbReference type="GO" id="GO:0004185">
    <property type="term" value="F:serine-type carboxypeptidase activity"/>
    <property type="evidence" value="ECO:0007669"/>
    <property type="project" value="UniProtKB-UniRule"/>
</dbReference>
<dbReference type="AlphaFoldDB" id="A0A9P4K8U9"/>
<evidence type="ECO:0000256" key="2">
    <source>
        <dbReference type="ARBA" id="ARBA00022645"/>
    </source>
</evidence>
<proteinExistence type="inferred from homology"/>
<dbReference type="InterPro" id="IPR033124">
    <property type="entry name" value="Ser_caboxypep_his_AS"/>
</dbReference>
<evidence type="ECO:0000256" key="1">
    <source>
        <dbReference type="ARBA" id="ARBA00009431"/>
    </source>
</evidence>
<dbReference type="InterPro" id="IPR018202">
    <property type="entry name" value="Ser_caboxypep_ser_AS"/>
</dbReference>
<dbReference type="PANTHER" id="PTHR11802:SF404">
    <property type="entry name" value="CARBOXYPEPTIDASE"/>
    <property type="match status" value="1"/>
</dbReference>
<evidence type="ECO:0000256" key="5">
    <source>
        <dbReference type="ARBA" id="ARBA00023180"/>
    </source>
</evidence>
<feature type="transmembrane region" description="Helical" evidence="8">
    <location>
        <begin position="21"/>
        <end position="42"/>
    </location>
</feature>
<dbReference type="OrthoDB" id="443318at2759"/>
<dbReference type="GO" id="GO:0000324">
    <property type="term" value="C:fungal-type vacuole"/>
    <property type="evidence" value="ECO:0007669"/>
    <property type="project" value="TreeGrafter"/>
</dbReference>
<keyword evidence="5" id="KW-0325">Glycoprotein</keyword>
<keyword evidence="8" id="KW-0472">Membrane</keyword>
<evidence type="ECO:0000256" key="3">
    <source>
        <dbReference type="ARBA" id="ARBA00022670"/>
    </source>
</evidence>
<dbReference type="GO" id="GO:0006508">
    <property type="term" value="P:proteolysis"/>
    <property type="evidence" value="ECO:0007669"/>
    <property type="project" value="UniProtKB-KW"/>
</dbReference>
<keyword evidence="2 6" id="KW-0121">Carboxypeptidase</keyword>
<evidence type="ECO:0000313" key="10">
    <source>
        <dbReference type="Proteomes" id="UP000800093"/>
    </source>
</evidence>
<dbReference type="EC" id="3.4.16.-" evidence="6"/>
<dbReference type="Pfam" id="PF00450">
    <property type="entry name" value="Peptidase_S10"/>
    <property type="match status" value="1"/>
</dbReference>
<feature type="compositionally biased region" description="Polar residues" evidence="7">
    <location>
        <begin position="658"/>
        <end position="680"/>
    </location>
</feature>
<reference evidence="10" key="1">
    <citation type="journal article" date="2020" name="Stud. Mycol.">
        <title>101 Dothideomycetes genomes: A test case for predicting lifestyles and emergence of pathogens.</title>
        <authorList>
            <person name="Haridas S."/>
            <person name="Albert R."/>
            <person name="Binder M."/>
            <person name="Bloem J."/>
            <person name="LaButti K."/>
            <person name="Salamov A."/>
            <person name="Andreopoulos B."/>
            <person name="Baker S."/>
            <person name="Barry K."/>
            <person name="Bills G."/>
            <person name="Bluhm B."/>
            <person name="Cannon C."/>
            <person name="Castanera R."/>
            <person name="Culley D."/>
            <person name="Daum C."/>
            <person name="Ezra D."/>
            <person name="Gonzalez J."/>
            <person name="Henrissat B."/>
            <person name="Kuo A."/>
            <person name="Liang C."/>
            <person name="Lipzen A."/>
            <person name="Lutzoni F."/>
            <person name="Magnuson J."/>
            <person name="Mondo S."/>
            <person name="Nolan M."/>
            <person name="Ohm R."/>
            <person name="Pangilinan J."/>
            <person name="Park H.-J."/>
            <person name="Ramirez L."/>
            <person name="Alfaro M."/>
            <person name="Sun H."/>
            <person name="Tritt A."/>
            <person name="Yoshinaga Y."/>
            <person name="Zwiers L.-H."/>
            <person name="Turgeon B."/>
            <person name="Goodwin S."/>
            <person name="Spatafora J."/>
            <person name="Crous P."/>
            <person name="Grigoriev I."/>
        </authorList>
    </citation>
    <scope>NUCLEOTIDE SEQUENCE [LARGE SCALE GENOMIC DNA]</scope>
    <source>
        <strain evidence="10">CBS 304.66</strain>
    </source>
</reference>
<name>A0A9P4K8U9_9PLEO</name>
<comment type="similarity">
    <text evidence="1 6">Belongs to the peptidase S10 family.</text>
</comment>
<dbReference type="SUPFAM" id="SSF53474">
    <property type="entry name" value="alpha/beta-Hydrolases"/>
    <property type="match status" value="1"/>
</dbReference>
<organism evidence="9 10">
    <name type="scientific">Lojkania enalia</name>
    <dbReference type="NCBI Taxonomy" id="147567"/>
    <lineage>
        <taxon>Eukaryota</taxon>
        <taxon>Fungi</taxon>
        <taxon>Dikarya</taxon>
        <taxon>Ascomycota</taxon>
        <taxon>Pezizomycotina</taxon>
        <taxon>Dothideomycetes</taxon>
        <taxon>Pleosporomycetidae</taxon>
        <taxon>Pleosporales</taxon>
        <taxon>Pleosporales incertae sedis</taxon>
        <taxon>Lojkania</taxon>
    </lineage>
</organism>
<dbReference type="Proteomes" id="UP000800093">
    <property type="component" value="Unassembled WGS sequence"/>
</dbReference>
<protein>
    <recommendedName>
        <fullName evidence="6">Carboxypeptidase</fullName>
        <ecNumber evidence="6">3.4.16.-</ecNumber>
    </recommendedName>
</protein>
<dbReference type="PRINTS" id="PR00724">
    <property type="entry name" value="CRBOXYPTASEC"/>
</dbReference>
<feature type="region of interest" description="Disordered" evidence="7">
    <location>
        <begin position="647"/>
        <end position="697"/>
    </location>
</feature>
<keyword evidence="8" id="KW-0812">Transmembrane</keyword>
<dbReference type="PROSITE" id="PS00131">
    <property type="entry name" value="CARBOXYPEPT_SER_SER"/>
    <property type="match status" value="1"/>
</dbReference>